<reference evidence="1" key="1">
    <citation type="submission" date="2018-02" db="EMBL/GenBank/DDBJ databases">
        <title>Rhizophora mucronata_Transcriptome.</title>
        <authorList>
            <person name="Meera S.P."/>
            <person name="Sreeshan A."/>
            <person name="Augustine A."/>
        </authorList>
    </citation>
    <scope>NUCLEOTIDE SEQUENCE</scope>
    <source>
        <tissue evidence="1">Leaf</tissue>
    </source>
</reference>
<accession>A0A2P2KEA9</accession>
<organism evidence="1">
    <name type="scientific">Rhizophora mucronata</name>
    <name type="common">Asiatic mangrove</name>
    <dbReference type="NCBI Taxonomy" id="61149"/>
    <lineage>
        <taxon>Eukaryota</taxon>
        <taxon>Viridiplantae</taxon>
        <taxon>Streptophyta</taxon>
        <taxon>Embryophyta</taxon>
        <taxon>Tracheophyta</taxon>
        <taxon>Spermatophyta</taxon>
        <taxon>Magnoliopsida</taxon>
        <taxon>eudicotyledons</taxon>
        <taxon>Gunneridae</taxon>
        <taxon>Pentapetalae</taxon>
        <taxon>rosids</taxon>
        <taxon>fabids</taxon>
        <taxon>Malpighiales</taxon>
        <taxon>Rhizophoraceae</taxon>
        <taxon>Rhizophora</taxon>
    </lineage>
</organism>
<dbReference type="AlphaFoldDB" id="A0A2P2KEA9"/>
<name>A0A2P2KEA9_RHIMU</name>
<protein>
    <submittedName>
        <fullName evidence="1">Uncharacterized protein MANES_12G114000</fullName>
    </submittedName>
</protein>
<proteinExistence type="predicted"/>
<evidence type="ECO:0000313" key="1">
    <source>
        <dbReference type="EMBL" id="MBX04075.1"/>
    </source>
</evidence>
<dbReference type="EMBL" id="GGEC01023591">
    <property type="protein sequence ID" value="MBX04075.1"/>
    <property type="molecule type" value="Transcribed_RNA"/>
</dbReference>
<sequence length="40" mass="4795">MNNSFITSVFLKQFDAKSVTYLTFFYVHLPFFSRDVYSFS</sequence>